<protein>
    <submittedName>
        <fullName evidence="6">PT domain-containing protein</fullName>
    </submittedName>
</protein>
<accession>A0ABT7TCB7</accession>
<dbReference type="EMBL" id="JAUCMM010000001">
    <property type="protein sequence ID" value="MDM7887206.1"/>
    <property type="molecule type" value="Genomic_DNA"/>
</dbReference>
<dbReference type="PANTHER" id="PTHR24104:SF25">
    <property type="entry name" value="PROTEIN LIN-41"/>
    <property type="match status" value="1"/>
</dbReference>
<organism evidence="6 7">
    <name type="scientific">Curtobacterium subtropicum</name>
    <dbReference type="NCBI Taxonomy" id="3055138"/>
    <lineage>
        <taxon>Bacteria</taxon>
        <taxon>Bacillati</taxon>
        <taxon>Actinomycetota</taxon>
        <taxon>Actinomycetes</taxon>
        <taxon>Micrococcales</taxon>
        <taxon>Microbacteriaceae</taxon>
        <taxon>Curtobacterium</taxon>
    </lineage>
</organism>
<keyword evidence="5" id="KW-0472">Membrane</keyword>
<dbReference type="InterPro" id="IPR006970">
    <property type="entry name" value="PT"/>
</dbReference>
<feature type="repeat" description="NHL" evidence="3">
    <location>
        <begin position="103"/>
        <end position="140"/>
    </location>
</feature>
<evidence type="ECO:0000256" key="5">
    <source>
        <dbReference type="SAM" id="Phobius"/>
    </source>
</evidence>
<comment type="caution">
    <text evidence="6">The sequence shown here is derived from an EMBL/GenBank/DDBJ whole genome shotgun (WGS) entry which is preliminary data.</text>
</comment>
<dbReference type="SUPFAM" id="SSF101898">
    <property type="entry name" value="NHL repeat"/>
    <property type="match status" value="1"/>
</dbReference>
<dbReference type="Pfam" id="PF04886">
    <property type="entry name" value="PT"/>
    <property type="match status" value="1"/>
</dbReference>
<name>A0ABT7TCB7_9MICO</name>
<dbReference type="PANTHER" id="PTHR24104">
    <property type="entry name" value="E3 UBIQUITIN-PROTEIN LIGASE NHLRC1-RELATED"/>
    <property type="match status" value="1"/>
</dbReference>
<keyword evidence="7" id="KW-1185">Reference proteome</keyword>
<feature type="compositionally biased region" description="Low complexity" evidence="4">
    <location>
        <begin position="369"/>
        <end position="378"/>
    </location>
</feature>
<feature type="compositionally biased region" description="Low complexity" evidence="4">
    <location>
        <begin position="315"/>
        <end position="362"/>
    </location>
</feature>
<dbReference type="RefSeq" id="WP_289468949.1">
    <property type="nucleotide sequence ID" value="NZ_JAUCMM010000001.1"/>
</dbReference>
<dbReference type="Proteomes" id="UP001235720">
    <property type="component" value="Unassembled WGS sequence"/>
</dbReference>
<evidence type="ECO:0000313" key="6">
    <source>
        <dbReference type="EMBL" id="MDM7887206.1"/>
    </source>
</evidence>
<dbReference type="InterPro" id="IPR001258">
    <property type="entry name" value="NHL_repeat"/>
</dbReference>
<dbReference type="InterPro" id="IPR050952">
    <property type="entry name" value="TRIM-NHL_E3_ligases"/>
</dbReference>
<evidence type="ECO:0000256" key="4">
    <source>
        <dbReference type="SAM" id="MobiDB-lite"/>
    </source>
</evidence>
<gene>
    <name evidence="6" type="ORF">QUG98_01960</name>
</gene>
<keyword evidence="2" id="KW-0677">Repeat</keyword>
<dbReference type="InterPro" id="IPR011042">
    <property type="entry name" value="6-blade_b-propeller_TolB-like"/>
</dbReference>
<feature type="transmembrane region" description="Helical" evidence="5">
    <location>
        <begin position="12"/>
        <end position="36"/>
    </location>
</feature>
<evidence type="ECO:0000313" key="7">
    <source>
        <dbReference type="Proteomes" id="UP001235720"/>
    </source>
</evidence>
<keyword evidence="1" id="KW-0732">Signal</keyword>
<keyword evidence="5" id="KW-1133">Transmembrane helix</keyword>
<sequence length="463" mass="45973">MGRAAHRARRTGGLRTAVAVVPAAVVVIAVGLGSLLTQDGAVAATETWTPTAAESSAPPVASTFGAPNDVHHESDGALLVADFSANGLLRRAVDGRWSVVAPFGTGPGDVWNPSAVTTTGDGRILVAEAGRPSVTVLDADGTVLSRTAPPARRAVSELAVAGSTVYAAVPGSGALFTTELGSGDWTAVPGPWTDPSGVALSADGGTLTVSDAGADQVWQVDRSSGAVTSLGFPGDAQTRPRGVAVDDGDVFVVDNGRGAVWALTGGAWTEAFSSAPDGSPLVNPTAVSVGPGRSLVVADYNRQRVVTAASSGRAVVVPGPTPTSEPTVEPTVEPTSEPTSEPTVEPTVEPTAEPTAEPTVEPTSPPTSEPTAVPTTAPGAKATPSMTAAVPGDGTAPPGPSLTDASLTDAPLTDPPLSDARAAGRQRTLAWTGAGPVLPALLTAAALVAGGLLLSGHAGRRRS</sequence>
<evidence type="ECO:0000256" key="1">
    <source>
        <dbReference type="ARBA" id="ARBA00022729"/>
    </source>
</evidence>
<feature type="region of interest" description="Disordered" evidence="4">
    <location>
        <begin position="313"/>
        <end position="412"/>
    </location>
</feature>
<evidence type="ECO:0000256" key="2">
    <source>
        <dbReference type="ARBA" id="ARBA00022737"/>
    </source>
</evidence>
<dbReference type="Gene3D" id="2.120.10.30">
    <property type="entry name" value="TolB, C-terminal domain"/>
    <property type="match status" value="1"/>
</dbReference>
<feature type="transmembrane region" description="Helical" evidence="5">
    <location>
        <begin position="429"/>
        <end position="454"/>
    </location>
</feature>
<evidence type="ECO:0000256" key="3">
    <source>
        <dbReference type="PROSITE-ProRule" id="PRU00504"/>
    </source>
</evidence>
<proteinExistence type="predicted"/>
<reference evidence="6 7" key="1">
    <citation type="submission" date="2023-06" db="EMBL/GenBank/DDBJ databases">
        <authorList>
            <person name="Feng G."/>
            <person name="Li J."/>
            <person name="Zhu H."/>
        </authorList>
    </citation>
    <scope>NUCLEOTIDE SEQUENCE [LARGE SCALE GENOMIC DNA]</scope>
    <source>
        <strain evidence="6 7">RHCJP20</strain>
    </source>
</reference>
<dbReference type="Pfam" id="PF01436">
    <property type="entry name" value="NHL"/>
    <property type="match status" value="1"/>
</dbReference>
<keyword evidence="5" id="KW-0812">Transmembrane</keyword>
<dbReference type="PROSITE" id="PS51125">
    <property type="entry name" value="NHL"/>
    <property type="match status" value="1"/>
</dbReference>